<organism evidence="8">
    <name type="scientific">Photinus pyralis</name>
    <name type="common">Common eastern firefly</name>
    <name type="synonym">Lampyris pyralis</name>
    <dbReference type="NCBI Taxonomy" id="7054"/>
    <lineage>
        <taxon>Eukaryota</taxon>
        <taxon>Metazoa</taxon>
        <taxon>Ecdysozoa</taxon>
        <taxon>Arthropoda</taxon>
        <taxon>Hexapoda</taxon>
        <taxon>Insecta</taxon>
        <taxon>Pterygota</taxon>
        <taxon>Neoptera</taxon>
        <taxon>Endopterygota</taxon>
        <taxon>Coleoptera</taxon>
        <taxon>Polyphaga</taxon>
        <taxon>Elateriformia</taxon>
        <taxon>Elateroidea</taxon>
        <taxon>Lampyridae</taxon>
        <taxon>Lampyrinae</taxon>
        <taxon>Photinus</taxon>
    </lineage>
</organism>
<dbReference type="PROSITE" id="PS50404">
    <property type="entry name" value="GST_NTER"/>
    <property type="match status" value="1"/>
</dbReference>
<evidence type="ECO:0000256" key="5">
    <source>
        <dbReference type="ARBA" id="ARBA00047960"/>
    </source>
</evidence>
<dbReference type="InterPro" id="IPR004045">
    <property type="entry name" value="Glutathione_S-Trfase_N"/>
</dbReference>
<dbReference type="EMBL" id="VVIM01000010">
    <property type="protein sequence ID" value="KAB0792206.1"/>
    <property type="molecule type" value="Genomic_DNA"/>
</dbReference>
<dbReference type="SUPFAM" id="SSF52833">
    <property type="entry name" value="Thioredoxin-like"/>
    <property type="match status" value="1"/>
</dbReference>
<evidence type="ECO:0000256" key="2">
    <source>
        <dbReference type="ARBA" id="ARBA00012452"/>
    </source>
</evidence>
<evidence type="ECO:0000256" key="4">
    <source>
        <dbReference type="ARBA" id="ARBA00038317"/>
    </source>
</evidence>
<dbReference type="GO" id="GO:0004364">
    <property type="term" value="F:glutathione transferase activity"/>
    <property type="evidence" value="ECO:0007669"/>
    <property type="project" value="UniProtKB-EC"/>
</dbReference>
<dbReference type="FunFam" id="1.20.1050.10:FF:000030">
    <property type="entry name" value="Glutathione S-transferase S1"/>
    <property type="match status" value="1"/>
</dbReference>
<evidence type="ECO:0000313" key="10">
    <source>
        <dbReference type="Proteomes" id="UP000327044"/>
    </source>
</evidence>
<dbReference type="EMBL" id="GEZM01019075">
    <property type="protein sequence ID" value="JAV89932.1"/>
    <property type="molecule type" value="Transcribed_RNA"/>
</dbReference>
<gene>
    <name evidence="9" type="ORF">PPYR_14165</name>
</gene>
<dbReference type="InterPro" id="IPR040079">
    <property type="entry name" value="Glutathione_S-Trfase"/>
</dbReference>
<evidence type="ECO:0000259" key="6">
    <source>
        <dbReference type="PROSITE" id="PS50404"/>
    </source>
</evidence>
<evidence type="ECO:0000313" key="8">
    <source>
        <dbReference type="EMBL" id="JAV89925.1"/>
    </source>
</evidence>
<evidence type="ECO:0000313" key="9">
    <source>
        <dbReference type="EMBL" id="KAB0792206.1"/>
    </source>
</evidence>
<dbReference type="FunCoup" id="A0A1Y1MZV7">
    <property type="interactions" value="320"/>
</dbReference>
<keyword evidence="3" id="KW-0808">Transferase</keyword>
<dbReference type="CDD" id="cd03192">
    <property type="entry name" value="GST_C_Sigma_like"/>
    <property type="match status" value="1"/>
</dbReference>
<dbReference type="InParanoid" id="A0A1Y1MZV7"/>
<dbReference type="InterPro" id="IPR036282">
    <property type="entry name" value="Glutathione-S-Trfase_C_sf"/>
</dbReference>
<protein>
    <recommendedName>
        <fullName evidence="2">glutathione transferase</fullName>
        <ecNumber evidence="2">2.5.1.18</ecNumber>
    </recommendedName>
</protein>
<dbReference type="FunFam" id="3.40.30.10:FF:000035">
    <property type="entry name" value="hematopoietic prostaglandin D synthase"/>
    <property type="match status" value="1"/>
</dbReference>
<dbReference type="InterPro" id="IPR050213">
    <property type="entry name" value="GST_superfamily"/>
</dbReference>
<sequence length="258" mass="29519">MDRYTFVKQKKTQIVDVLQTSKNMCDNCGSCEACDLKRSHKSINILANSDETGDLHHKWKLTYFPFKALAEPIRFLLHYCEIQFDDIRIPRSEWDGHKESMPFGQVPVLEVNGLQMNQSLAICRFLGKHANLTGANDLEDLEIDALADTINDLRIKIAQYHYETNSEIKESRKATLDKETVPFYLNRLDKIAGKNGGHLALGKLTWVDIYFVGLLDYMGYMLGKSLTEDCPNLKIVENNVLAIASIKKWIEERPATDF</sequence>
<dbReference type="Proteomes" id="UP000327044">
    <property type="component" value="Unassembled WGS sequence"/>
</dbReference>
<dbReference type="PANTHER" id="PTHR11571:SF224">
    <property type="entry name" value="HEMATOPOIETIC PROSTAGLANDIN D SYNTHASE"/>
    <property type="match status" value="1"/>
</dbReference>
<dbReference type="Pfam" id="PF14497">
    <property type="entry name" value="GST_C_3"/>
    <property type="match status" value="1"/>
</dbReference>
<dbReference type="PANTHER" id="PTHR11571">
    <property type="entry name" value="GLUTATHIONE S-TRANSFERASE"/>
    <property type="match status" value="1"/>
</dbReference>
<dbReference type="SFLD" id="SFLDS00019">
    <property type="entry name" value="Glutathione_Transferase_(cytos"/>
    <property type="match status" value="1"/>
</dbReference>
<dbReference type="Gene3D" id="1.20.1050.10">
    <property type="match status" value="1"/>
</dbReference>
<accession>A0A1Y1MZV7</accession>
<comment type="similarity">
    <text evidence="4">Belongs to the GST superfamily. Sigma family.</text>
</comment>
<dbReference type="SFLD" id="SFLDG00363">
    <property type="entry name" value="AMPS_(cytGST):_Alpha-__Mu-__Pi"/>
    <property type="match status" value="1"/>
</dbReference>
<dbReference type="InterPro" id="IPR004046">
    <property type="entry name" value="GST_C"/>
</dbReference>
<feature type="domain" description="GST N-terminal" evidence="6">
    <location>
        <begin position="57"/>
        <end position="134"/>
    </location>
</feature>
<evidence type="ECO:0000256" key="3">
    <source>
        <dbReference type="ARBA" id="ARBA00022679"/>
    </source>
</evidence>
<keyword evidence="10" id="KW-1185">Reference proteome</keyword>
<dbReference type="InterPro" id="IPR010987">
    <property type="entry name" value="Glutathione-S-Trfase_C-like"/>
</dbReference>
<dbReference type="PROSITE" id="PS50405">
    <property type="entry name" value="GST_CTER"/>
    <property type="match status" value="1"/>
</dbReference>
<dbReference type="SFLD" id="SFLDG01205">
    <property type="entry name" value="AMPS.1"/>
    <property type="match status" value="1"/>
</dbReference>
<dbReference type="CDD" id="cd03039">
    <property type="entry name" value="GST_N_Sigma_like"/>
    <property type="match status" value="1"/>
</dbReference>
<reference evidence="9" key="3">
    <citation type="submission" date="2019-08" db="EMBL/GenBank/DDBJ databases">
        <authorList>
            <consortium name="Photinus pyralis genome working group"/>
            <person name="Fallon T.R."/>
            <person name="Sander Lower S.E."/>
            <person name="Weng J.-K."/>
        </authorList>
    </citation>
    <scope>NUCLEOTIDE SEQUENCE</scope>
    <source>
        <strain evidence="9">1611_PpyrPB1</strain>
        <tissue evidence="9">Whole body</tissue>
    </source>
</reference>
<dbReference type="Gene3D" id="3.40.30.10">
    <property type="entry name" value="Glutaredoxin"/>
    <property type="match status" value="1"/>
</dbReference>
<dbReference type="InterPro" id="IPR036249">
    <property type="entry name" value="Thioredoxin-like_sf"/>
</dbReference>
<comment type="catalytic activity">
    <reaction evidence="5">
        <text>RX + glutathione = an S-substituted glutathione + a halide anion + H(+)</text>
        <dbReference type="Rhea" id="RHEA:16437"/>
        <dbReference type="ChEBI" id="CHEBI:15378"/>
        <dbReference type="ChEBI" id="CHEBI:16042"/>
        <dbReference type="ChEBI" id="CHEBI:17792"/>
        <dbReference type="ChEBI" id="CHEBI:57925"/>
        <dbReference type="ChEBI" id="CHEBI:90779"/>
        <dbReference type="EC" id="2.5.1.18"/>
    </reaction>
</comment>
<dbReference type="SUPFAM" id="SSF47616">
    <property type="entry name" value="GST C-terminal domain-like"/>
    <property type="match status" value="1"/>
</dbReference>
<dbReference type="EC" id="2.5.1.18" evidence="2"/>
<feature type="domain" description="GST C-terminal" evidence="7">
    <location>
        <begin position="136"/>
        <end position="258"/>
    </location>
</feature>
<evidence type="ECO:0000259" key="7">
    <source>
        <dbReference type="PROSITE" id="PS50405"/>
    </source>
</evidence>
<dbReference type="GO" id="GO:0004602">
    <property type="term" value="F:glutathione peroxidase activity"/>
    <property type="evidence" value="ECO:0007669"/>
    <property type="project" value="UniProtKB-ARBA"/>
</dbReference>
<evidence type="ECO:0000256" key="1">
    <source>
        <dbReference type="ARBA" id="ARBA00011738"/>
    </source>
</evidence>
<reference evidence="8" key="1">
    <citation type="journal article" date="2016" name="Sci. Rep.">
        <title>Molecular characterization of firefly nuptial gifts: a multi-omics approach sheds light on postcopulatory sexual selection.</title>
        <authorList>
            <person name="Al-Wathiqui N."/>
            <person name="Fallon T.R."/>
            <person name="South A."/>
            <person name="Weng J.K."/>
            <person name="Lewis S.M."/>
        </authorList>
    </citation>
    <scope>NUCLEOTIDE SEQUENCE</scope>
</reference>
<dbReference type="AlphaFoldDB" id="A0A1Y1MZV7"/>
<dbReference type="OrthoDB" id="414243at2759"/>
<name>A0A1Y1MZV7_PHOPY</name>
<dbReference type="GO" id="GO:0006749">
    <property type="term" value="P:glutathione metabolic process"/>
    <property type="evidence" value="ECO:0007669"/>
    <property type="project" value="TreeGrafter"/>
</dbReference>
<comment type="subunit">
    <text evidence="1">Homodimer.</text>
</comment>
<reference evidence="9 10" key="2">
    <citation type="journal article" date="2018" name="Elife">
        <title>Firefly genomes illuminate parallel origins of bioluminescence in beetles.</title>
        <authorList>
            <person name="Fallon T.R."/>
            <person name="Lower S.E."/>
            <person name="Chang C.H."/>
            <person name="Bessho-Uehara M."/>
            <person name="Martin G.J."/>
            <person name="Bewick A.J."/>
            <person name="Behringer M."/>
            <person name="Debat H.J."/>
            <person name="Wong I."/>
            <person name="Day J.C."/>
            <person name="Suvorov A."/>
            <person name="Silva C.J."/>
            <person name="Stanger-Hall K.F."/>
            <person name="Hall D.W."/>
            <person name="Schmitz R.J."/>
            <person name="Nelson D.R."/>
            <person name="Lewis S.M."/>
            <person name="Shigenobu S."/>
            <person name="Bybee S.M."/>
            <person name="Larracuente A.M."/>
            <person name="Oba Y."/>
            <person name="Weng J.K."/>
        </authorList>
    </citation>
    <scope>NUCLEOTIDE SEQUENCE [LARGE SCALE GENOMIC DNA]</scope>
    <source>
        <strain evidence="9">1611_PpyrPB1</strain>
        <tissue evidence="9">Whole body</tissue>
    </source>
</reference>
<proteinExistence type="inferred from homology"/>
<dbReference type="Pfam" id="PF02798">
    <property type="entry name" value="GST_N"/>
    <property type="match status" value="1"/>
</dbReference>
<dbReference type="EMBL" id="GEZM01019077">
    <property type="protein sequence ID" value="JAV89925.1"/>
    <property type="molecule type" value="Transcribed_RNA"/>
</dbReference>